<gene>
    <name evidence="4" type="ORF">NKI27_06575</name>
</gene>
<dbReference type="PANTHER" id="PTHR43228:SF1">
    <property type="entry name" value="TWO-COMPONENT RESPONSE REGULATOR ARR22"/>
    <property type="match status" value="1"/>
</dbReference>
<feature type="modified residue" description="4-aspartylphosphate" evidence="1">
    <location>
        <position position="67"/>
    </location>
</feature>
<accession>A0ABY6N5Q5</accession>
<evidence type="ECO:0000313" key="5">
    <source>
        <dbReference type="Proteomes" id="UP001163739"/>
    </source>
</evidence>
<dbReference type="Gene3D" id="1.25.40.10">
    <property type="entry name" value="Tetratricopeptide repeat domain"/>
    <property type="match status" value="2"/>
</dbReference>
<feature type="repeat" description="TPR" evidence="2">
    <location>
        <begin position="452"/>
        <end position="485"/>
    </location>
</feature>
<dbReference type="RefSeq" id="WP_265048883.1">
    <property type="nucleotide sequence ID" value="NZ_CP100390.1"/>
</dbReference>
<dbReference type="Pfam" id="PF13181">
    <property type="entry name" value="TPR_8"/>
    <property type="match status" value="1"/>
</dbReference>
<dbReference type="InterPro" id="IPR052048">
    <property type="entry name" value="ST_Response_Regulator"/>
</dbReference>
<dbReference type="InterPro" id="IPR019734">
    <property type="entry name" value="TPR_rpt"/>
</dbReference>
<dbReference type="SUPFAM" id="SSF52172">
    <property type="entry name" value="CheY-like"/>
    <property type="match status" value="1"/>
</dbReference>
<dbReference type="Gene3D" id="3.40.50.2300">
    <property type="match status" value="1"/>
</dbReference>
<dbReference type="EMBL" id="CP100390">
    <property type="protein sequence ID" value="UZE97409.1"/>
    <property type="molecule type" value="Genomic_DNA"/>
</dbReference>
<feature type="repeat" description="TPR" evidence="2">
    <location>
        <begin position="240"/>
        <end position="273"/>
    </location>
</feature>
<dbReference type="InterPro" id="IPR001789">
    <property type="entry name" value="Sig_transdc_resp-reg_receiver"/>
</dbReference>
<dbReference type="SUPFAM" id="SSF48452">
    <property type="entry name" value="TPR-like"/>
    <property type="match status" value="2"/>
</dbReference>
<reference evidence="4" key="1">
    <citation type="submission" date="2022-06" db="EMBL/GenBank/DDBJ databases">
        <title>Alkalimarinus sp. nov., isolated from gut of a Alitta virens.</title>
        <authorList>
            <person name="Yang A.I."/>
            <person name="Shin N.-R."/>
        </authorList>
    </citation>
    <scope>NUCLEOTIDE SEQUENCE</scope>
    <source>
        <strain evidence="4">A2M4</strain>
    </source>
</reference>
<evidence type="ECO:0000313" key="4">
    <source>
        <dbReference type="EMBL" id="UZE97409.1"/>
    </source>
</evidence>
<evidence type="ECO:0000256" key="2">
    <source>
        <dbReference type="PROSITE-ProRule" id="PRU00339"/>
    </source>
</evidence>
<dbReference type="Pfam" id="PF00072">
    <property type="entry name" value="Response_reg"/>
    <property type="match status" value="1"/>
</dbReference>
<evidence type="ECO:0000259" key="3">
    <source>
        <dbReference type="PROSITE" id="PS50110"/>
    </source>
</evidence>
<dbReference type="SMART" id="SM00448">
    <property type="entry name" value="REC"/>
    <property type="match status" value="1"/>
</dbReference>
<dbReference type="PROSITE" id="PS50005">
    <property type="entry name" value="TPR"/>
    <property type="match status" value="2"/>
</dbReference>
<sequence length="552" mass="62448">MNSKESTALAKTYQKLKFLIVDDFESFRMSVKQMLHAFGAEHIDVSSNGKDAVQKCTYERYDIVLCDHNMGEGKTGQQVLEELRFHKRLKHTSLFILVTAETSKEVVIGTKEYQPDGYIAKPITKAVLQKRMDALILQRQTLMPINKELDLENYPKAITLCTQEINKGSRYKSWCHKTLAHLYFLTGDFQHAQKIYEDILTKREIIWARLGLGVVQMAQQKYLEAIEQFKHVINEDKNYVEAYDQLSTAYEKLGKQKQAQSTLQQAATISPLSIPRQQKLGVLCTKNQDLEGAIHAYKSAVKHSNNSVHDSADNYLNLGRSLCDSSEGNDTEQSKEDAEEAINILNTAAKKYDNPNVKAKANLIQARVHIGQNDTEASKAAFAIAEALIDEENIDSDTGIELSKTLYRLAETQRAEQLLHNLAKRFESDQTVINRIEELLDEPVSLRQKIKARDLNKKGISFFEGGLLTEAINTFKDAINETPKNPALNLNLVQVALKSFENKAPDVTEIEVLQQALENVKHIPAQHRQYKRFITLSKKVSELAGKNKPSIT</sequence>
<evidence type="ECO:0000256" key="1">
    <source>
        <dbReference type="PROSITE-ProRule" id="PRU00169"/>
    </source>
</evidence>
<dbReference type="Proteomes" id="UP001163739">
    <property type="component" value="Chromosome"/>
</dbReference>
<dbReference type="CDD" id="cd17589">
    <property type="entry name" value="REC_TPR"/>
    <property type="match status" value="1"/>
</dbReference>
<organism evidence="4 5">
    <name type="scientific">Alkalimarinus alittae</name>
    <dbReference type="NCBI Taxonomy" id="2961619"/>
    <lineage>
        <taxon>Bacteria</taxon>
        <taxon>Pseudomonadati</taxon>
        <taxon>Pseudomonadota</taxon>
        <taxon>Gammaproteobacteria</taxon>
        <taxon>Alteromonadales</taxon>
        <taxon>Alteromonadaceae</taxon>
        <taxon>Alkalimarinus</taxon>
    </lineage>
</organism>
<keyword evidence="5" id="KW-1185">Reference proteome</keyword>
<dbReference type="InterPro" id="IPR011006">
    <property type="entry name" value="CheY-like_superfamily"/>
</dbReference>
<proteinExistence type="predicted"/>
<keyword evidence="1" id="KW-0597">Phosphoprotein</keyword>
<dbReference type="InterPro" id="IPR011990">
    <property type="entry name" value="TPR-like_helical_dom_sf"/>
</dbReference>
<name>A0ABY6N5Q5_9ALTE</name>
<dbReference type="SMART" id="SM00028">
    <property type="entry name" value="TPR"/>
    <property type="match status" value="5"/>
</dbReference>
<dbReference type="PROSITE" id="PS50110">
    <property type="entry name" value="RESPONSE_REGULATORY"/>
    <property type="match status" value="1"/>
</dbReference>
<keyword evidence="2" id="KW-0802">TPR repeat</keyword>
<dbReference type="PANTHER" id="PTHR43228">
    <property type="entry name" value="TWO-COMPONENT RESPONSE REGULATOR"/>
    <property type="match status" value="1"/>
</dbReference>
<protein>
    <submittedName>
        <fullName evidence="4">Response regulator</fullName>
    </submittedName>
</protein>
<feature type="domain" description="Response regulatory" evidence="3">
    <location>
        <begin position="17"/>
        <end position="136"/>
    </location>
</feature>